<organism evidence="1 2">
    <name type="scientific">Paenibacillus vulneris</name>
    <dbReference type="NCBI Taxonomy" id="1133364"/>
    <lineage>
        <taxon>Bacteria</taxon>
        <taxon>Bacillati</taxon>
        <taxon>Bacillota</taxon>
        <taxon>Bacilli</taxon>
        <taxon>Bacillales</taxon>
        <taxon>Paenibacillaceae</taxon>
        <taxon>Paenibacillus</taxon>
    </lineage>
</organism>
<accession>A0ABW3UI48</accession>
<dbReference type="EMBL" id="JBHTLU010000012">
    <property type="protein sequence ID" value="MFD1219541.1"/>
    <property type="molecule type" value="Genomic_DNA"/>
</dbReference>
<dbReference type="RefSeq" id="WP_345595066.1">
    <property type="nucleotide sequence ID" value="NZ_BAABJG010000055.1"/>
</dbReference>
<evidence type="ECO:0000313" key="2">
    <source>
        <dbReference type="Proteomes" id="UP001597180"/>
    </source>
</evidence>
<gene>
    <name evidence="1" type="ORF">ACFQ4B_05390</name>
</gene>
<comment type="caution">
    <text evidence="1">The sequence shown here is derived from an EMBL/GenBank/DDBJ whole genome shotgun (WGS) entry which is preliminary data.</text>
</comment>
<sequence>MSKQISMEFSGNELILIESKTMRDEYVFKDTVMDKVKTVSTLPNSVEVTIEMAANYYEVPIETLRTIIKRHRDEFNEYGEMRVLKGRSLSDFKTMVQDELAFKGMNSLTLLTRRGLLRIGMLLTESEVAKSIRNYLLNVEEFAPDEVKRWAIEREISKRERKLLTDAIQEFYVALSDMDDKFKYANFTNLVYKVLWDTDAKRLKEIYEIEKNELLRDAFSTEDLKKVVKVERAIAGMLNLDFNYNEIKERVMNNKDRFQ</sequence>
<dbReference type="Proteomes" id="UP001597180">
    <property type="component" value="Unassembled WGS sequence"/>
</dbReference>
<proteinExistence type="predicted"/>
<reference evidence="2" key="1">
    <citation type="journal article" date="2019" name="Int. J. Syst. Evol. Microbiol.">
        <title>The Global Catalogue of Microorganisms (GCM) 10K type strain sequencing project: providing services to taxonomists for standard genome sequencing and annotation.</title>
        <authorList>
            <consortium name="The Broad Institute Genomics Platform"/>
            <consortium name="The Broad Institute Genome Sequencing Center for Infectious Disease"/>
            <person name="Wu L."/>
            <person name="Ma J."/>
        </authorList>
    </citation>
    <scope>NUCLEOTIDE SEQUENCE [LARGE SCALE GENOMIC DNA]</scope>
    <source>
        <strain evidence="2">CCUG 53270</strain>
    </source>
</reference>
<name>A0ABW3UI48_9BACL</name>
<evidence type="ECO:0000313" key="1">
    <source>
        <dbReference type="EMBL" id="MFD1219541.1"/>
    </source>
</evidence>
<protein>
    <recommendedName>
        <fullName evidence="3">Bro-N domain-containing protein</fullName>
    </recommendedName>
</protein>
<keyword evidence="2" id="KW-1185">Reference proteome</keyword>
<evidence type="ECO:0008006" key="3">
    <source>
        <dbReference type="Google" id="ProtNLM"/>
    </source>
</evidence>